<reference evidence="1" key="1">
    <citation type="submission" date="2016-10" db="EMBL/GenBank/DDBJ databases">
        <title>Sequence of Gallionella enrichment culture.</title>
        <authorList>
            <person name="Poehlein A."/>
            <person name="Muehling M."/>
            <person name="Daniel R."/>
        </authorList>
    </citation>
    <scope>NUCLEOTIDE SEQUENCE</scope>
</reference>
<proteinExistence type="predicted"/>
<accession>A0A1J5QV23</accession>
<dbReference type="InterPro" id="IPR011042">
    <property type="entry name" value="6-blade_b-propeller_TolB-like"/>
</dbReference>
<dbReference type="SUPFAM" id="SSF101898">
    <property type="entry name" value="NHL repeat"/>
    <property type="match status" value="1"/>
</dbReference>
<dbReference type="EMBL" id="MLJW01001168">
    <property type="protein sequence ID" value="OIQ79725.1"/>
    <property type="molecule type" value="Genomic_DNA"/>
</dbReference>
<organism evidence="1">
    <name type="scientific">mine drainage metagenome</name>
    <dbReference type="NCBI Taxonomy" id="410659"/>
    <lineage>
        <taxon>unclassified sequences</taxon>
        <taxon>metagenomes</taxon>
        <taxon>ecological metagenomes</taxon>
    </lineage>
</organism>
<protein>
    <submittedName>
        <fullName evidence="1">PQQ enzyme repeat protein</fullName>
    </submittedName>
</protein>
<comment type="caution">
    <text evidence="1">The sequence shown here is derived from an EMBL/GenBank/DDBJ whole genome shotgun (WGS) entry which is preliminary data.</text>
</comment>
<gene>
    <name evidence="1" type="ORF">GALL_385280</name>
</gene>
<name>A0A1J5QV23_9ZZZZ</name>
<dbReference type="AlphaFoldDB" id="A0A1J5QV23"/>
<evidence type="ECO:0000313" key="1">
    <source>
        <dbReference type="EMBL" id="OIQ79725.1"/>
    </source>
</evidence>
<dbReference type="Gene3D" id="2.120.10.30">
    <property type="entry name" value="TolB, C-terminal domain"/>
    <property type="match status" value="2"/>
</dbReference>
<sequence>MIADEGNNRIVVVDPQGRVRWIFPQKGDLRPGQVFKTPDDVFFSADGRSIIATESENQMVSIIDIATRKITFQYGHAMHESSKKGYLANPDDAIMLKDGRLLIADIKNCRLLFLNPETRATTQLGTNGRCVHNPPKTFGSPNGAFPMKDGRYLITEINGDWVDAMTLGGTVSWSVHAPGVAYPSDTNEVSPDVYLTVDFSKPGQIVEFNSKGKLLWRYRPKGKTALDHTSLAHALPNGYVIATDDRNHRVIVVDPKTNKIVWQYGKYRVAGKGAGYLNNPDGLDLLPPHSLLNSY</sequence>